<keyword evidence="2" id="KW-0677">Repeat</keyword>
<dbReference type="InterPro" id="IPR036236">
    <property type="entry name" value="Znf_C2H2_sf"/>
</dbReference>
<feature type="compositionally biased region" description="Low complexity" evidence="6">
    <location>
        <begin position="335"/>
        <end position="354"/>
    </location>
</feature>
<feature type="compositionally biased region" description="Pro residues" evidence="6">
    <location>
        <begin position="429"/>
        <end position="444"/>
    </location>
</feature>
<feature type="compositionally biased region" description="Polar residues" evidence="6">
    <location>
        <begin position="751"/>
        <end position="761"/>
    </location>
</feature>
<dbReference type="AlphaFoldDB" id="A0A4S4KXG8"/>
<feature type="compositionally biased region" description="Low complexity" evidence="6">
    <location>
        <begin position="505"/>
        <end position="522"/>
    </location>
</feature>
<dbReference type="GO" id="GO:0005667">
    <property type="term" value="C:transcription regulator complex"/>
    <property type="evidence" value="ECO:0007669"/>
    <property type="project" value="TreeGrafter"/>
</dbReference>
<sequence length="761" mass="78801">MPRQPTLKSQHAASSHPYAAYHGSSTSPPTAAGAASPASTHSGVPPHMHHLPQPPPPVYAHHPQQQHQYQQSPPVQNGNANGGGSTHPSPLTSPDVPTQPLLKSNGSNDVHHHQQQQQQQHAIQSGALGKNDMMNGNRQDGVQAVNAQVANGRDAAPSATTMASKKKHVCLTCDRAFTTSGHLARHTRVHTGERNHKCPFPGCETRCSRQDNLQQHYRIHLSPGSRRSSSSATRAAIQRAMSTPAGPSSAGTAGIMAPPPPNAPPALAHASLPPPLAQSHSSYPQNLVITGPPPPLVQASPTQPQQSPYPGNQALSPKTEVRSPAYAHHSPPLAYPTNTYPPSSTSTSATSSANGHGTPNVNGSGVLNGASASHSQPQSPAAHSGSASAAGSADASPVISGPALSQAPGPYPPSYYGQHSHFGSTQPYSPHPLQHPPHVPPPPLQQVSNLQGPTATSPAYANAPPLYSGPYAPAPPGSGYYQEHHYPPQAYSHPHPQLPHPSHPSLPHGHSSHQQQHYQQQPYVQAVQKHRVSVGTVHPSSSALSPANSRVDLPAASPKMGGGTSSGPRLNTSMNGTTSGGTGAPSHSRMQSHGGGYQHYSVAPSSVGTSSLNSSLLAPPSSAASNGSGNSGTHPHYLQNGTAYSQFQLHSPPPPPPPSSSTSGSSGTSGSSAVSSHTSHSSYSQSGNGAPTGRHSPPPVLAPIHKKPAFRVSQSYHHTNQPLHTSHHPAHNMHAYHPSHPSHHSTAGSSYAAQATKGYSA</sequence>
<feature type="region of interest" description="Disordered" evidence="6">
    <location>
        <begin position="220"/>
        <end position="461"/>
    </location>
</feature>
<dbReference type="SMART" id="SM00355">
    <property type="entry name" value="ZnF_C2H2"/>
    <property type="match status" value="2"/>
</dbReference>
<reference evidence="8 9" key="1">
    <citation type="submission" date="2019-02" db="EMBL/GenBank/DDBJ databases">
        <title>Genome sequencing of the rare red list fungi Phellinidium pouzarii.</title>
        <authorList>
            <person name="Buettner E."/>
            <person name="Kellner H."/>
        </authorList>
    </citation>
    <scope>NUCLEOTIDE SEQUENCE [LARGE SCALE GENOMIC DNA]</scope>
    <source>
        <strain evidence="8 9">DSM 108285</strain>
    </source>
</reference>
<dbReference type="PROSITE" id="PS50157">
    <property type="entry name" value="ZINC_FINGER_C2H2_2"/>
    <property type="match status" value="2"/>
</dbReference>
<dbReference type="PROSITE" id="PS00028">
    <property type="entry name" value="ZINC_FINGER_C2H2_1"/>
    <property type="match status" value="2"/>
</dbReference>
<dbReference type="InterPro" id="IPR013087">
    <property type="entry name" value="Znf_C2H2_type"/>
</dbReference>
<organism evidence="8 9">
    <name type="scientific">Phellinidium pouzarii</name>
    <dbReference type="NCBI Taxonomy" id="167371"/>
    <lineage>
        <taxon>Eukaryota</taxon>
        <taxon>Fungi</taxon>
        <taxon>Dikarya</taxon>
        <taxon>Basidiomycota</taxon>
        <taxon>Agaricomycotina</taxon>
        <taxon>Agaricomycetes</taxon>
        <taxon>Hymenochaetales</taxon>
        <taxon>Hymenochaetaceae</taxon>
        <taxon>Phellinidium</taxon>
    </lineage>
</organism>
<evidence type="ECO:0000313" key="8">
    <source>
        <dbReference type="EMBL" id="THH03091.1"/>
    </source>
</evidence>
<feature type="compositionally biased region" description="Polar residues" evidence="6">
    <location>
        <begin position="86"/>
        <end position="108"/>
    </location>
</feature>
<keyword evidence="9" id="KW-1185">Reference proteome</keyword>
<feature type="compositionally biased region" description="Polar residues" evidence="6">
    <location>
        <begin position="448"/>
        <end position="459"/>
    </location>
</feature>
<dbReference type="GO" id="GO:0031519">
    <property type="term" value="C:PcG protein complex"/>
    <property type="evidence" value="ECO:0007669"/>
    <property type="project" value="TreeGrafter"/>
</dbReference>
<keyword evidence="4" id="KW-0862">Zinc</keyword>
<dbReference type="EMBL" id="SGPK01000503">
    <property type="protein sequence ID" value="THH03091.1"/>
    <property type="molecule type" value="Genomic_DNA"/>
</dbReference>
<comment type="caution">
    <text evidence="8">The sequence shown here is derived from an EMBL/GenBank/DDBJ whole genome shotgun (WGS) entry which is preliminary data.</text>
</comment>
<evidence type="ECO:0000259" key="7">
    <source>
        <dbReference type="PROSITE" id="PS50157"/>
    </source>
</evidence>
<dbReference type="GO" id="GO:0000978">
    <property type="term" value="F:RNA polymerase II cis-regulatory region sequence-specific DNA binding"/>
    <property type="evidence" value="ECO:0007669"/>
    <property type="project" value="TreeGrafter"/>
</dbReference>
<feature type="compositionally biased region" description="Low complexity" evidence="6">
    <location>
        <begin position="605"/>
        <end position="632"/>
    </location>
</feature>
<feature type="compositionally biased region" description="Low complexity" evidence="6">
    <location>
        <begin position="735"/>
        <end position="750"/>
    </location>
</feature>
<feature type="region of interest" description="Disordered" evidence="6">
    <location>
        <begin position="719"/>
        <end position="761"/>
    </location>
</feature>
<feature type="compositionally biased region" description="Low complexity" evidence="6">
    <location>
        <begin position="660"/>
        <end position="686"/>
    </location>
</feature>
<dbReference type="Pfam" id="PF00096">
    <property type="entry name" value="zf-C2H2"/>
    <property type="match status" value="2"/>
</dbReference>
<gene>
    <name evidence="8" type="ORF">EW145_g6535</name>
</gene>
<dbReference type="FunFam" id="3.30.160.60:FF:000072">
    <property type="entry name" value="zinc finger protein 143 isoform X1"/>
    <property type="match status" value="1"/>
</dbReference>
<feature type="compositionally biased region" description="Polar residues" evidence="6">
    <location>
        <begin position="278"/>
        <end position="288"/>
    </location>
</feature>
<evidence type="ECO:0000256" key="2">
    <source>
        <dbReference type="ARBA" id="ARBA00022737"/>
    </source>
</evidence>
<name>A0A4S4KXG8_9AGAM</name>
<keyword evidence="1" id="KW-0479">Metal-binding</keyword>
<dbReference type="SUPFAM" id="SSF57667">
    <property type="entry name" value="beta-beta-alpha zinc fingers"/>
    <property type="match status" value="1"/>
</dbReference>
<feature type="compositionally biased region" description="Low complexity" evidence="6">
    <location>
        <begin position="370"/>
        <end position="396"/>
    </location>
</feature>
<feature type="domain" description="C2H2-type" evidence="7">
    <location>
        <begin position="168"/>
        <end position="195"/>
    </location>
</feature>
<evidence type="ECO:0000256" key="3">
    <source>
        <dbReference type="ARBA" id="ARBA00022771"/>
    </source>
</evidence>
<evidence type="ECO:0000256" key="6">
    <source>
        <dbReference type="SAM" id="MobiDB-lite"/>
    </source>
</evidence>
<accession>A0A4S4KXG8</accession>
<feature type="compositionally biased region" description="Polar residues" evidence="6">
    <location>
        <begin position="299"/>
        <end position="316"/>
    </location>
</feature>
<dbReference type="GO" id="GO:0000981">
    <property type="term" value="F:DNA-binding transcription factor activity, RNA polymerase II-specific"/>
    <property type="evidence" value="ECO:0007669"/>
    <property type="project" value="UniProtKB-ARBA"/>
</dbReference>
<evidence type="ECO:0000256" key="4">
    <source>
        <dbReference type="ARBA" id="ARBA00022833"/>
    </source>
</evidence>
<proteinExistence type="predicted"/>
<feature type="region of interest" description="Disordered" evidence="6">
    <location>
        <begin position="1"/>
        <end position="123"/>
    </location>
</feature>
<dbReference type="Proteomes" id="UP000308199">
    <property type="component" value="Unassembled WGS sequence"/>
</dbReference>
<feature type="compositionally biased region" description="Polar residues" evidence="6">
    <location>
        <begin position="355"/>
        <end position="365"/>
    </location>
</feature>
<feature type="region of interest" description="Disordered" evidence="6">
    <location>
        <begin position="474"/>
        <end position="703"/>
    </location>
</feature>
<evidence type="ECO:0000256" key="5">
    <source>
        <dbReference type="PROSITE-ProRule" id="PRU00042"/>
    </source>
</evidence>
<dbReference type="Gene3D" id="3.30.160.60">
    <property type="entry name" value="Classic Zinc Finger"/>
    <property type="match status" value="2"/>
</dbReference>
<keyword evidence="3 5" id="KW-0863">Zinc-finger</keyword>
<evidence type="ECO:0000256" key="1">
    <source>
        <dbReference type="ARBA" id="ARBA00022723"/>
    </source>
</evidence>
<feature type="compositionally biased region" description="Polar residues" evidence="6">
    <location>
        <begin position="538"/>
        <end position="548"/>
    </location>
</feature>
<evidence type="ECO:0000313" key="9">
    <source>
        <dbReference type="Proteomes" id="UP000308199"/>
    </source>
</evidence>
<dbReference type="GO" id="GO:0000785">
    <property type="term" value="C:chromatin"/>
    <property type="evidence" value="ECO:0007669"/>
    <property type="project" value="TreeGrafter"/>
</dbReference>
<feature type="compositionally biased region" description="Low complexity" evidence="6">
    <location>
        <begin position="59"/>
        <end position="76"/>
    </location>
</feature>
<feature type="compositionally biased region" description="Low complexity" evidence="6">
    <location>
        <begin position="11"/>
        <end position="46"/>
    </location>
</feature>
<dbReference type="OrthoDB" id="654211at2759"/>
<feature type="domain" description="C2H2-type" evidence="7">
    <location>
        <begin position="196"/>
        <end position="225"/>
    </location>
</feature>
<feature type="compositionally biased region" description="Low complexity" evidence="6">
    <location>
        <begin position="225"/>
        <end position="240"/>
    </location>
</feature>
<dbReference type="GO" id="GO:0008270">
    <property type="term" value="F:zinc ion binding"/>
    <property type="evidence" value="ECO:0007669"/>
    <property type="project" value="UniProtKB-KW"/>
</dbReference>
<protein>
    <recommendedName>
        <fullName evidence="7">C2H2-type domain-containing protein</fullName>
    </recommendedName>
</protein>
<dbReference type="PANTHER" id="PTHR14003:SF19">
    <property type="entry name" value="YY2 TRANSCRIPTION FACTOR"/>
    <property type="match status" value="1"/>
</dbReference>
<dbReference type="PANTHER" id="PTHR14003">
    <property type="entry name" value="TRANSCRIPTIONAL REPRESSOR PROTEIN YY"/>
    <property type="match status" value="1"/>
</dbReference>
<feature type="compositionally biased region" description="Polar residues" evidence="6">
    <location>
        <begin position="639"/>
        <end position="649"/>
    </location>
</feature>